<dbReference type="RefSeq" id="WP_311344142.1">
    <property type="nucleotide sequence ID" value="NZ_JAVREI010000002.1"/>
</dbReference>
<dbReference type="EMBL" id="JAVREI010000002">
    <property type="protein sequence ID" value="MDT0275317.1"/>
    <property type="molecule type" value="Genomic_DNA"/>
</dbReference>
<keyword evidence="1" id="KW-0808">Transferase</keyword>
<dbReference type="InterPro" id="IPR016181">
    <property type="entry name" value="Acyl_CoA_acyltransferase"/>
</dbReference>
<gene>
    <name evidence="4" type="ORF">RM425_05325</name>
</gene>
<evidence type="ECO:0000256" key="1">
    <source>
        <dbReference type="ARBA" id="ARBA00022679"/>
    </source>
</evidence>
<protein>
    <submittedName>
        <fullName evidence="4">GNAT family N-acetyltransferase</fullName>
    </submittedName>
</protein>
<dbReference type="PANTHER" id="PTHR43877:SF2">
    <property type="entry name" value="AMINOALKYLPHOSPHONATE N-ACETYLTRANSFERASE-RELATED"/>
    <property type="match status" value="1"/>
</dbReference>
<proteinExistence type="predicted"/>
<dbReference type="SUPFAM" id="SSF55729">
    <property type="entry name" value="Acyl-CoA N-acyltransferases (Nat)"/>
    <property type="match status" value="1"/>
</dbReference>
<reference evidence="5" key="1">
    <citation type="submission" date="2023-07" db="EMBL/GenBank/DDBJ databases">
        <title>30 novel species of actinomycetes from the DSMZ collection.</title>
        <authorList>
            <person name="Nouioui I."/>
        </authorList>
    </citation>
    <scope>NUCLEOTIDE SEQUENCE [LARGE SCALE GENOMIC DNA]</scope>
    <source>
        <strain evidence="5">DSM 46792</strain>
    </source>
</reference>
<dbReference type="Proteomes" id="UP001183222">
    <property type="component" value="Unassembled WGS sequence"/>
</dbReference>
<dbReference type="PANTHER" id="PTHR43877">
    <property type="entry name" value="AMINOALKYLPHOSPHONATE N-ACETYLTRANSFERASE-RELATED-RELATED"/>
    <property type="match status" value="1"/>
</dbReference>
<accession>A0ABU2K529</accession>
<evidence type="ECO:0000259" key="3">
    <source>
        <dbReference type="PROSITE" id="PS51186"/>
    </source>
</evidence>
<name>A0ABU2K529_9ACTN</name>
<dbReference type="Gene3D" id="3.40.630.30">
    <property type="match status" value="1"/>
</dbReference>
<dbReference type="InterPro" id="IPR050832">
    <property type="entry name" value="Bact_Acetyltransf"/>
</dbReference>
<sequence>MDAVAVRPATPADADAVEDYHHRCFVMTYAGRPSAGGFQPPDRAGTRQQLHDWFRPGSDCTTRVAVAHGTPIGHVTISGHRLVHLFVDPDHHGTGLGRRLLALGEAMLATVGHTELELHTRVENHAAIAFYGRAGWVVTDRVIHTVEHGISYDERVLVKHMS</sequence>
<keyword evidence="2" id="KW-0012">Acyltransferase</keyword>
<feature type="domain" description="N-acetyltransferase" evidence="3">
    <location>
        <begin position="4"/>
        <end position="159"/>
    </location>
</feature>
<evidence type="ECO:0000313" key="5">
    <source>
        <dbReference type="Proteomes" id="UP001183222"/>
    </source>
</evidence>
<dbReference type="Pfam" id="PF00583">
    <property type="entry name" value="Acetyltransf_1"/>
    <property type="match status" value="1"/>
</dbReference>
<comment type="caution">
    <text evidence="4">The sequence shown here is derived from an EMBL/GenBank/DDBJ whole genome shotgun (WGS) entry which is preliminary data.</text>
</comment>
<dbReference type="InterPro" id="IPR000182">
    <property type="entry name" value="GNAT_dom"/>
</dbReference>
<evidence type="ECO:0000313" key="4">
    <source>
        <dbReference type="EMBL" id="MDT0275317.1"/>
    </source>
</evidence>
<keyword evidence="5" id="KW-1185">Reference proteome</keyword>
<evidence type="ECO:0000256" key="2">
    <source>
        <dbReference type="ARBA" id="ARBA00023315"/>
    </source>
</evidence>
<dbReference type="PROSITE" id="PS51186">
    <property type="entry name" value="GNAT"/>
    <property type="match status" value="1"/>
</dbReference>
<organism evidence="4 5">
    <name type="scientific">Blastococcus goldschmidtiae</name>
    <dbReference type="NCBI Taxonomy" id="3075546"/>
    <lineage>
        <taxon>Bacteria</taxon>
        <taxon>Bacillati</taxon>
        <taxon>Actinomycetota</taxon>
        <taxon>Actinomycetes</taxon>
        <taxon>Geodermatophilales</taxon>
        <taxon>Geodermatophilaceae</taxon>
        <taxon>Blastococcus</taxon>
    </lineage>
</organism>
<dbReference type="CDD" id="cd04301">
    <property type="entry name" value="NAT_SF"/>
    <property type="match status" value="1"/>
</dbReference>